<comment type="similarity">
    <text evidence="6">Belongs to the azoreductase type 1 family.</text>
</comment>
<feature type="domain" description="Flavodoxin-like fold" evidence="7">
    <location>
        <begin position="22"/>
        <end position="211"/>
    </location>
</feature>
<protein>
    <recommendedName>
        <fullName evidence="6">FMN dependent NADH:quinone oxidoreductase</fullName>
        <ecNumber evidence="6">1.6.5.-</ecNumber>
    </recommendedName>
    <alternativeName>
        <fullName evidence="6">Azo-dye reductase</fullName>
    </alternativeName>
    <alternativeName>
        <fullName evidence="6">FMN-dependent NADH-azo compound oxidoreductase</fullName>
    </alternativeName>
    <alternativeName>
        <fullName evidence="6">FMN-dependent NADH-azoreductase</fullName>
        <ecNumber evidence="6">1.7.1.17</ecNumber>
    </alternativeName>
</protein>
<keyword evidence="9" id="KW-1185">Reference proteome</keyword>
<sequence>MMTHILRLDASARPGPNLAGAEQASFSRALGDAVLKGLVAHGARLGVERDLGGNPLPAIADATIKGFYAPSEAMTDALRAATALSDTLIAEIEAADVLLITTPIYNFGTPAALKAWIDQIMRIGRTFAYEEGAFRGLVEGKRAYVAYSYGARGYGKGGALNSFDFLRPYLTLILNFIGITDVTSFAVEATTADATTVDAAMAAALAEIERHFASEGVA</sequence>
<comment type="cofactor">
    <cofactor evidence="6">
        <name>FMN</name>
        <dbReference type="ChEBI" id="CHEBI:58210"/>
    </cofactor>
    <text evidence="6">Binds 1 FMN per subunit.</text>
</comment>
<dbReference type="RefSeq" id="WP_202189343.1">
    <property type="nucleotide sequence ID" value="NZ_BJYR01000046.1"/>
</dbReference>
<dbReference type="SUPFAM" id="SSF52218">
    <property type="entry name" value="Flavoproteins"/>
    <property type="match status" value="1"/>
</dbReference>
<keyword evidence="3 6" id="KW-0560">Oxidoreductase</keyword>
<dbReference type="GO" id="GO:0016655">
    <property type="term" value="F:oxidoreductase activity, acting on NAD(P)H, quinone or similar compound as acceptor"/>
    <property type="evidence" value="ECO:0007669"/>
    <property type="project" value="InterPro"/>
</dbReference>
<dbReference type="InterPro" id="IPR050104">
    <property type="entry name" value="FMN-dep_NADH:Q_OxRdtase_AzoR1"/>
</dbReference>
<dbReference type="Gene3D" id="3.40.50.360">
    <property type="match status" value="1"/>
</dbReference>
<keyword evidence="1 6" id="KW-0285">Flavoprotein</keyword>
<reference evidence="8 9" key="1">
    <citation type="submission" date="2019-07" db="EMBL/GenBank/DDBJ databases">
        <title>Whole genome shotgun sequence of Novosphingobium sediminis NBRC 106119.</title>
        <authorList>
            <person name="Hosoyama A."/>
            <person name="Uohara A."/>
            <person name="Ohji S."/>
            <person name="Ichikawa N."/>
        </authorList>
    </citation>
    <scope>NUCLEOTIDE SEQUENCE [LARGE SCALE GENOMIC DNA]</scope>
    <source>
        <strain evidence="8 9">NBRC 106119</strain>
    </source>
</reference>
<comment type="function">
    <text evidence="6">Quinone reductase that provides resistance to thiol-specific stress caused by electrophilic quinones.</text>
</comment>
<accession>A0A512ARF8</accession>
<evidence type="ECO:0000256" key="1">
    <source>
        <dbReference type="ARBA" id="ARBA00022630"/>
    </source>
</evidence>
<evidence type="ECO:0000259" key="7">
    <source>
        <dbReference type="Pfam" id="PF02525"/>
    </source>
</evidence>
<comment type="subunit">
    <text evidence="6">Homodimer.</text>
</comment>
<comment type="caution">
    <text evidence="6">Lacks conserved residue(s) required for the propagation of feature annotation.</text>
</comment>
<feature type="binding site" evidence="6">
    <location>
        <position position="11"/>
    </location>
    <ligand>
        <name>FMN</name>
        <dbReference type="ChEBI" id="CHEBI:58210"/>
    </ligand>
</feature>
<evidence type="ECO:0000256" key="2">
    <source>
        <dbReference type="ARBA" id="ARBA00022643"/>
    </source>
</evidence>
<comment type="function">
    <text evidence="6">Also exhibits azoreductase activity. Catalyzes the reductive cleavage of the azo bond in aromatic azo compounds to the corresponding amines.</text>
</comment>
<keyword evidence="2 6" id="KW-0288">FMN</keyword>
<name>A0A512ARF8_9SPHN</name>
<dbReference type="GO" id="GO:0009055">
    <property type="term" value="F:electron transfer activity"/>
    <property type="evidence" value="ECO:0007669"/>
    <property type="project" value="UniProtKB-UniRule"/>
</dbReference>
<keyword evidence="4 6" id="KW-0520">NAD</keyword>
<evidence type="ECO:0000256" key="5">
    <source>
        <dbReference type="ARBA" id="ARBA00048542"/>
    </source>
</evidence>
<dbReference type="GO" id="GO:0010181">
    <property type="term" value="F:FMN binding"/>
    <property type="evidence" value="ECO:0007669"/>
    <property type="project" value="UniProtKB-UniRule"/>
</dbReference>
<proteinExistence type="inferred from homology"/>
<dbReference type="HAMAP" id="MF_01216">
    <property type="entry name" value="Azoreductase_type1"/>
    <property type="match status" value="1"/>
</dbReference>
<comment type="caution">
    <text evidence="8">The sequence shown here is derived from an EMBL/GenBank/DDBJ whole genome shotgun (WGS) entry which is preliminary data.</text>
</comment>
<evidence type="ECO:0000313" key="9">
    <source>
        <dbReference type="Proteomes" id="UP000321464"/>
    </source>
</evidence>
<evidence type="ECO:0000256" key="3">
    <source>
        <dbReference type="ARBA" id="ARBA00023002"/>
    </source>
</evidence>
<dbReference type="EMBL" id="BJYR01000046">
    <property type="protein sequence ID" value="GEO02300.1"/>
    <property type="molecule type" value="Genomic_DNA"/>
</dbReference>
<comment type="catalytic activity">
    <reaction evidence="6">
        <text>2 a quinone + NADH + H(+) = 2 a 1,4-benzosemiquinone + NAD(+)</text>
        <dbReference type="Rhea" id="RHEA:65952"/>
        <dbReference type="ChEBI" id="CHEBI:15378"/>
        <dbReference type="ChEBI" id="CHEBI:57540"/>
        <dbReference type="ChEBI" id="CHEBI:57945"/>
        <dbReference type="ChEBI" id="CHEBI:132124"/>
        <dbReference type="ChEBI" id="CHEBI:134225"/>
    </reaction>
</comment>
<comment type="catalytic activity">
    <reaction evidence="5">
        <text>N,N-dimethyl-1,4-phenylenediamine + anthranilate + 2 NAD(+) = 2-(4-dimethylaminophenyl)diazenylbenzoate + 2 NADH + 2 H(+)</text>
        <dbReference type="Rhea" id="RHEA:55872"/>
        <dbReference type="ChEBI" id="CHEBI:15378"/>
        <dbReference type="ChEBI" id="CHEBI:15783"/>
        <dbReference type="ChEBI" id="CHEBI:16567"/>
        <dbReference type="ChEBI" id="CHEBI:57540"/>
        <dbReference type="ChEBI" id="CHEBI:57945"/>
        <dbReference type="ChEBI" id="CHEBI:71579"/>
        <dbReference type="EC" id="1.7.1.17"/>
    </reaction>
    <physiologicalReaction direction="right-to-left" evidence="5">
        <dbReference type="Rhea" id="RHEA:55874"/>
    </physiologicalReaction>
</comment>
<feature type="binding site" evidence="6">
    <location>
        <begin position="25"/>
        <end position="27"/>
    </location>
    <ligand>
        <name>FMN</name>
        <dbReference type="ChEBI" id="CHEBI:58210"/>
    </ligand>
</feature>
<dbReference type="InterPro" id="IPR003680">
    <property type="entry name" value="Flavodoxin_fold"/>
</dbReference>
<evidence type="ECO:0000256" key="4">
    <source>
        <dbReference type="ARBA" id="ARBA00023027"/>
    </source>
</evidence>
<dbReference type="InterPro" id="IPR029039">
    <property type="entry name" value="Flavoprotein-like_sf"/>
</dbReference>
<dbReference type="AlphaFoldDB" id="A0A512ARF8"/>
<dbReference type="GO" id="GO:0016652">
    <property type="term" value="F:oxidoreductase activity, acting on NAD(P)H as acceptor"/>
    <property type="evidence" value="ECO:0007669"/>
    <property type="project" value="UniProtKB-UniRule"/>
</dbReference>
<dbReference type="PANTHER" id="PTHR43741">
    <property type="entry name" value="FMN-DEPENDENT NADH-AZOREDUCTASE 1"/>
    <property type="match status" value="1"/>
</dbReference>
<organism evidence="8 9">
    <name type="scientific">Novosphingobium sediminis</name>
    <dbReference type="NCBI Taxonomy" id="707214"/>
    <lineage>
        <taxon>Bacteria</taxon>
        <taxon>Pseudomonadati</taxon>
        <taxon>Pseudomonadota</taxon>
        <taxon>Alphaproteobacteria</taxon>
        <taxon>Sphingomonadales</taxon>
        <taxon>Sphingomonadaceae</taxon>
        <taxon>Novosphingobium</taxon>
    </lineage>
</organism>
<dbReference type="InterPro" id="IPR023048">
    <property type="entry name" value="NADH:quinone_OxRdtase_FMN_depd"/>
</dbReference>
<gene>
    <name evidence="8" type="primary">azoR1</name>
    <name evidence="6" type="synonym">azoR</name>
    <name evidence="8" type="ORF">NSE01_41320</name>
</gene>
<dbReference type="EC" id="1.7.1.17" evidence="6"/>
<dbReference type="Proteomes" id="UP000321464">
    <property type="component" value="Unassembled WGS sequence"/>
</dbReference>
<evidence type="ECO:0000313" key="8">
    <source>
        <dbReference type="EMBL" id="GEO02300.1"/>
    </source>
</evidence>
<dbReference type="PANTHER" id="PTHR43741:SF2">
    <property type="entry name" value="FMN-DEPENDENT NADH:QUINONE OXIDOREDUCTASE"/>
    <property type="match status" value="1"/>
</dbReference>
<dbReference type="EC" id="1.6.5.-" evidence="6"/>
<dbReference type="Pfam" id="PF02525">
    <property type="entry name" value="Flavodoxin_2"/>
    <property type="match status" value="1"/>
</dbReference>
<evidence type="ECO:0000256" key="6">
    <source>
        <dbReference type="HAMAP-Rule" id="MF_01216"/>
    </source>
</evidence>